<gene>
    <name evidence="1" type="ORF">CR513_19721</name>
</gene>
<evidence type="ECO:0000313" key="1">
    <source>
        <dbReference type="EMBL" id="RDX97502.1"/>
    </source>
</evidence>
<name>A0A371H3W3_MUCPR</name>
<protein>
    <recommendedName>
        <fullName evidence="3">Retrotransposon gag domain-containing protein</fullName>
    </recommendedName>
</protein>
<dbReference type="Proteomes" id="UP000257109">
    <property type="component" value="Unassembled WGS sequence"/>
</dbReference>
<evidence type="ECO:0000313" key="2">
    <source>
        <dbReference type="Proteomes" id="UP000257109"/>
    </source>
</evidence>
<comment type="caution">
    <text evidence="1">The sequence shown here is derived from an EMBL/GenBank/DDBJ whole genome shotgun (WGS) entry which is preliminary data.</text>
</comment>
<dbReference type="OrthoDB" id="1750575at2759"/>
<feature type="non-terminal residue" evidence="1">
    <location>
        <position position="1"/>
    </location>
</feature>
<dbReference type="AlphaFoldDB" id="A0A371H3W3"/>
<organism evidence="1 2">
    <name type="scientific">Mucuna pruriens</name>
    <name type="common">Velvet bean</name>
    <name type="synonym">Dolichos pruriens</name>
    <dbReference type="NCBI Taxonomy" id="157652"/>
    <lineage>
        <taxon>Eukaryota</taxon>
        <taxon>Viridiplantae</taxon>
        <taxon>Streptophyta</taxon>
        <taxon>Embryophyta</taxon>
        <taxon>Tracheophyta</taxon>
        <taxon>Spermatophyta</taxon>
        <taxon>Magnoliopsida</taxon>
        <taxon>eudicotyledons</taxon>
        <taxon>Gunneridae</taxon>
        <taxon>Pentapetalae</taxon>
        <taxon>rosids</taxon>
        <taxon>fabids</taxon>
        <taxon>Fabales</taxon>
        <taxon>Fabaceae</taxon>
        <taxon>Papilionoideae</taxon>
        <taxon>50 kb inversion clade</taxon>
        <taxon>NPAAA clade</taxon>
        <taxon>indigoferoid/millettioid clade</taxon>
        <taxon>Phaseoleae</taxon>
        <taxon>Mucuna</taxon>
    </lineage>
</organism>
<dbReference type="PANTHER" id="PTHR34222">
    <property type="entry name" value="GAG_PRE-INTEGRS DOMAIN-CONTAINING PROTEIN"/>
    <property type="match status" value="1"/>
</dbReference>
<accession>A0A371H3W3</accession>
<proteinExistence type="predicted"/>
<dbReference type="PANTHER" id="PTHR34222:SF40">
    <property type="match status" value="1"/>
</dbReference>
<sequence>MNEEIGTNYLYYSTVKELWDNVSQMYSDLQNQSQVYELTLQLGENRQGEDSLTKYFNCHKQIWQDLDLFNDHEWKSPEDCKQYKKLVDVSRVFKFLTDLNIEFDEVRDQILGRNPIPLIGEVFAKVRREESQRQVMLGKVGVGITKHVEGSTLAILDAQFSQKSWVGDKNNLCCDYRGRTHHTRANCYKLHGRPNNGKANKFGEHNIPTMNEAESSFSKEQLHQLLKLLKLGDQNPGKMIGTAKEMNGLYYFDETTLGNKKAHVVQNFTVKLVTWLKTIVSHFPTKSYYASKPFYLFHIDVWSPSEISTMFGKK</sequence>
<reference evidence="1" key="1">
    <citation type="submission" date="2018-05" db="EMBL/GenBank/DDBJ databases">
        <title>Draft genome of Mucuna pruriens seed.</title>
        <authorList>
            <person name="Nnadi N.E."/>
            <person name="Vos R."/>
            <person name="Hasami M.H."/>
            <person name="Devisetty U.K."/>
            <person name="Aguiy J.C."/>
        </authorList>
    </citation>
    <scope>NUCLEOTIDE SEQUENCE [LARGE SCALE GENOMIC DNA]</scope>
    <source>
        <strain evidence="1">JCA_2017</strain>
    </source>
</reference>
<evidence type="ECO:0008006" key="3">
    <source>
        <dbReference type="Google" id="ProtNLM"/>
    </source>
</evidence>
<keyword evidence="2" id="KW-1185">Reference proteome</keyword>
<dbReference type="EMBL" id="QJKJ01003638">
    <property type="protein sequence ID" value="RDX97502.1"/>
    <property type="molecule type" value="Genomic_DNA"/>
</dbReference>